<evidence type="ECO:0000313" key="4">
    <source>
        <dbReference type="EMBL" id="CAG7697366.1"/>
    </source>
</evidence>
<organism evidence="4 5">
    <name type="scientific">Allacma fusca</name>
    <dbReference type="NCBI Taxonomy" id="39272"/>
    <lineage>
        <taxon>Eukaryota</taxon>
        <taxon>Metazoa</taxon>
        <taxon>Ecdysozoa</taxon>
        <taxon>Arthropoda</taxon>
        <taxon>Hexapoda</taxon>
        <taxon>Collembola</taxon>
        <taxon>Symphypleona</taxon>
        <taxon>Sminthuridae</taxon>
        <taxon>Allacma</taxon>
    </lineage>
</organism>
<name>A0A8J2J6L9_9HEXA</name>
<dbReference type="OrthoDB" id="8890632at2759"/>
<evidence type="ECO:0000259" key="3">
    <source>
        <dbReference type="PROSITE" id="PS51457"/>
    </source>
</evidence>
<dbReference type="AlphaFoldDB" id="A0A8J2J6L9"/>
<dbReference type="GO" id="GO:0003677">
    <property type="term" value="F:DNA binding"/>
    <property type="evidence" value="ECO:0007669"/>
    <property type="project" value="InterPro"/>
</dbReference>
<protein>
    <recommendedName>
        <fullName evidence="3">BEN domain-containing protein</fullName>
    </recommendedName>
</protein>
<evidence type="ECO:0000256" key="1">
    <source>
        <dbReference type="SAM" id="Coils"/>
    </source>
</evidence>
<accession>A0A8J2J6L9</accession>
<keyword evidence="5" id="KW-1185">Reference proteome</keyword>
<comment type="caution">
    <text evidence="4">The sequence shown here is derived from an EMBL/GenBank/DDBJ whole genome shotgun (WGS) entry which is preliminary data.</text>
</comment>
<reference evidence="4" key="1">
    <citation type="submission" date="2021-06" db="EMBL/GenBank/DDBJ databases">
        <authorList>
            <person name="Hodson N. C."/>
            <person name="Mongue J. A."/>
            <person name="Jaron S. K."/>
        </authorList>
    </citation>
    <scope>NUCLEOTIDE SEQUENCE</scope>
</reference>
<dbReference type="InterPro" id="IPR018379">
    <property type="entry name" value="BEN_domain"/>
</dbReference>
<sequence>MKRTSKGRKSYDGIILHKGSKKEMDTLCNSLAEQASECEGIEVITSKEAAKTQKISKKQSARIGKSEAITKLLSKRMIDASISNAVEGLNSINEVERENAQIAIVDGISISGDVPNAHINMHNELQRQEKILRLEAKVEKLKKGKQKLREQKNLNESLQRKLEVSSSSTKKVELVIGSGVFLRASKIAYAKLGSKTPSILARKLFRYIFTPEKMQGHSISGRKCNANKGVPALPSVDATKRDAVNSR</sequence>
<evidence type="ECO:0000256" key="2">
    <source>
        <dbReference type="SAM" id="MobiDB-lite"/>
    </source>
</evidence>
<dbReference type="Proteomes" id="UP000708208">
    <property type="component" value="Unassembled WGS sequence"/>
</dbReference>
<evidence type="ECO:0000313" key="5">
    <source>
        <dbReference type="Proteomes" id="UP000708208"/>
    </source>
</evidence>
<keyword evidence="1" id="KW-0175">Coiled coil</keyword>
<gene>
    <name evidence="4" type="ORF">AFUS01_LOCUS4014</name>
</gene>
<dbReference type="PROSITE" id="PS51457">
    <property type="entry name" value="BEN"/>
    <property type="match status" value="1"/>
</dbReference>
<feature type="region of interest" description="Disordered" evidence="2">
    <location>
        <begin position="217"/>
        <end position="247"/>
    </location>
</feature>
<feature type="domain" description="BEN" evidence="3">
    <location>
        <begin position="177"/>
        <end position="247"/>
    </location>
</feature>
<feature type="coiled-coil region" evidence="1">
    <location>
        <begin position="131"/>
        <end position="161"/>
    </location>
</feature>
<dbReference type="EMBL" id="CAJVCH010024780">
    <property type="protein sequence ID" value="CAG7697366.1"/>
    <property type="molecule type" value="Genomic_DNA"/>
</dbReference>
<feature type="compositionally biased region" description="Basic and acidic residues" evidence="2">
    <location>
        <begin position="238"/>
        <end position="247"/>
    </location>
</feature>
<proteinExistence type="predicted"/>